<dbReference type="Proteomes" id="UP001594351">
    <property type="component" value="Unassembled WGS sequence"/>
</dbReference>
<accession>A0ABV6YUM1</accession>
<organism evidence="1 2">
    <name type="scientific">candidate division CSSED10-310 bacterium</name>
    <dbReference type="NCBI Taxonomy" id="2855610"/>
    <lineage>
        <taxon>Bacteria</taxon>
        <taxon>Bacteria division CSSED10-310</taxon>
    </lineage>
</organism>
<dbReference type="InterPro" id="IPR038573">
    <property type="entry name" value="BrnT_sf"/>
</dbReference>
<evidence type="ECO:0000313" key="2">
    <source>
        <dbReference type="Proteomes" id="UP001594351"/>
    </source>
</evidence>
<reference evidence="1 2" key="1">
    <citation type="submission" date="2024-09" db="EMBL/GenBank/DDBJ databases">
        <title>Laminarin stimulates single cell rates of sulfate reduction while oxygen inhibits transcriptomic activity in coastal marine sediment.</title>
        <authorList>
            <person name="Lindsay M."/>
            <person name="Orcutt B."/>
            <person name="Emerson D."/>
            <person name="Stepanauskas R."/>
            <person name="D'Angelo T."/>
        </authorList>
    </citation>
    <scope>NUCLEOTIDE SEQUENCE [LARGE SCALE GENOMIC DNA]</scope>
    <source>
        <strain evidence="1">SAG AM-311-K15</strain>
    </source>
</reference>
<sequence length="99" mass="11970">MNTETDRRSEFRNLVGNTGKNWIRHEVTDGESEEIFFNKPLILVKDSKHLQDENRSYVLGRTDRNRLLFVIFTLRDNYIRVISAREMKQKEMRKYYGKI</sequence>
<keyword evidence="2" id="KW-1185">Reference proteome</keyword>
<dbReference type="Gene3D" id="3.10.450.530">
    <property type="entry name" value="Ribonuclease toxin, BrnT, of type II toxin-antitoxin system"/>
    <property type="match status" value="1"/>
</dbReference>
<protein>
    <submittedName>
        <fullName evidence="1">BrnT family toxin</fullName>
    </submittedName>
</protein>
<comment type="caution">
    <text evidence="1">The sequence shown here is derived from an EMBL/GenBank/DDBJ whole genome shotgun (WGS) entry which is preliminary data.</text>
</comment>
<proteinExistence type="predicted"/>
<evidence type="ECO:0000313" key="1">
    <source>
        <dbReference type="EMBL" id="MFC1849781.1"/>
    </source>
</evidence>
<dbReference type="EMBL" id="JBHPBY010000059">
    <property type="protein sequence ID" value="MFC1849781.1"/>
    <property type="molecule type" value="Genomic_DNA"/>
</dbReference>
<dbReference type="Pfam" id="PF04365">
    <property type="entry name" value="BrnT_toxin"/>
    <property type="match status" value="1"/>
</dbReference>
<name>A0ABV6YUM1_UNCC1</name>
<gene>
    <name evidence="1" type="ORF">ACFL27_06195</name>
</gene>
<dbReference type="InterPro" id="IPR007460">
    <property type="entry name" value="BrnT_toxin"/>
</dbReference>